<dbReference type="RefSeq" id="WP_009494916.1">
    <property type="nucleotide sequence ID" value="NZ_AMZQ01000007.1"/>
</dbReference>
<organism evidence="2 3">
    <name type="scientific">Campylobacter showae CSUNSWCD</name>
    <dbReference type="NCBI Taxonomy" id="1244083"/>
    <lineage>
        <taxon>Bacteria</taxon>
        <taxon>Pseudomonadati</taxon>
        <taxon>Campylobacterota</taxon>
        <taxon>Epsilonproteobacteria</taxon>
        <taxon>Campylobacterales</taxon>
        <taxon>Campylobacteraceae</taxon>
        <taxon>Campylobacter</taxon>
    </lineage>
</organism>
<dbReference type="Proteomes" id="UP000011939">
    <property type="component" value="Unassembled WGS sequence"/>
</dbReference>
<dbReference type="InterPro" id="IPR036388">
    <property type="entry name" value="WH-like_DNA-bd_sf"/>
</dbReference>
<evidence type="ECO:0000259" key="1">
    <source>
        <dbReference type="PROSITE" id="PS50995"/>
    </source>
</evidence>
<dbReference type="EMBL" id="AMZQ01000007">
    <property type="protein sequence ID" value="EKU11472.1"/>
    <property type="molecule type" value="Genomic_DNA"/>
</dbReference>
<dbReference type="GO" id="GO:0003700">
    <property type="term" value="F:DNA-binding transcription factor activity"/>
    <property type="evidence" value="ECO:0007669"/>
    <property type="project" value="InterPro"/>
</dbReference>
<reference evidence="2 3" key="1">
    <citation type="journal article" date="2013" name="Genome Announc.">
        <title>Genome Sequence of Campylobacter showae UNSWCD, Isolated from a Patient with Crohn's Disease.</title>
        <authorList>
            <person name="Tay A.P."/>
            <person name="Kaakoush N.O."/>
            <person name="Deshpande N.P."/>
            <person name="Chen Z."/>
            <person name="Mitchell H."/>
            <person name="Wilkins M.R."/>
        </authorList>
    </citation>
    <scope>NUCLEOTIDE SEQUENCE [LARGE SCALE GENOMIC DNA]</scope>
    <source>
        <strain evidence="2 3">CSUNSWCD</strain>
    </source>
</reference>
<dbReference type="InterPro" id="IPR000835">
    <property type="entry name" value="HTH_MarR-typ"/>
</dbReference>
<evidence type="ECO:0000313" key="2">
    <source>
        <dbReference type="EMBL" id="EKU11472.1"/>
    </source>
</evidence>
<dbReference type="SUPFAM" id="SSF46785">
    <property type="entry name" value="Winged helix' DNA-binding domain"/>
    <property type="match status" value="1"/>
</dbReference>
<sequence>MYNFDELGKKIGDIDKRIDMLIAKTGLSYSEFAVLYTLAKDGRSTQKKIGQEWFIPKQTVFNVCKDFRQKGLVQIGEQSADKRERAMSLTQKGHDVADPIVRASDELGERVFARLGEKTPRSYFCC</sequence>
<dbReference type="InterPro" id="IPR039422">
    <property type="entry name" value="MarR/SlyA-like"/>
</dbReference>
<protein>
    <submittedName>
        <fullName evidence="2">Transcriptional regulator, MarR family</fullName>
    </submittedName>
</protein>
<dbReference type="eggNOG" id="COG1846">
    <property type="taxonomic scope" value="Bacteria"/>
</dbReference>
<accession>M5IG79</accession>
<dbReference type="PANTHER" id="PTHR33164">
    <property type="entry name" value="TRANSCRIPTIONAL REGULATOR, MARR FAMILY"/>
    <property type="match status" value="1"/>
</dbReference>
<name>M5IG79_9BACT</name>
<dbReference type="AlphaFoldDB" id="M5IG79"/>
<dbReference type="Pfam" id="PF12802">
    <property type="entry name" value="MarR_2"/>
    <property type="match status" value="1"/>
</dbReference>
<dbReference type="Gene3D" id="1.10.10.10">
    <property type="entry name" value="Winged helix-like DNA-binding domain superfamily/Winged helix DNA-binding domain"/>
    <property type="match status" value="1"/>
</dbReference>
<feature type="domain" description="HTH marR-type" evidence="1">
    <location>
        <begin position="1"/>
        <end position="126"/>
    </location>
</feature>
<dbReference type="STRING" id="1244083.CSUNSWCD_2098"/>
<comment type="caution">
    <text evidence="2">The sequence shown here is derived from an EMBL/GenBank/DDBJ whole genome shotgun (WGS) entry which is preliminary data.</text>
</comment>
<dbReference type="GO" id="GO:0006950">
    <property type="term" value="P:response to stress"/>
    <property type="evidence" value="ECO:0007669"/>
    <property type="project" value="TreeGrafter"/>
</dbReference>
<proteinExistence type="predicted"/>
<dbReference type="InterPro" id="IPR036390">
    <property type="entry name" value="WH_DNA-bd_sf"/>
</dbReference>
<dbReference type="PANTHER" id="PTHR33164:SF89">
    <property type="entry name" value="MARR FAMILY REGULATORY PROTEIN"/>
    <property type="match status" value="1"/>
</dbReference>
<dbReference type="PROSITE" id="PS50995">
    <property type="entry name" value="HTH_MARR_2"/>
    <property type="match status" value="1"/>
</dbReference>
<dbReference type="SMART" id="SM00347">
    <property type="entry name" value="HTH_MARR"/>
    <property type="match status" value="1"/>
</dbReference>
<gene>
    <name evidence="2" type="ORF">CSUNSWCD_2098</name>
</gene>
<dbReference type="PATRIC" id="fig|1244083.3.peg.1341"/>
<evidence type="ECO:0000313" key="3">
    <source>
        <dbReference type="Proteomes" id="UP000011939"/>
    </source>
</evidence>